<evidence type="ECO:0000313" key="1">
    <source>
        <dbReference type="EMBL" id="ACS59926.1"/>
    </source>
</evidence>
<evidence type="ECO:0000313" key="2">
    <source>
        <dbReference type="Proteomes" id="UP000002256"/>
    </source>
</evidence>
<dbReference type="Proteomes" id="UP000002256">
    <property type="component" value="Plasmid pR132502"/>
</dbReference>
<dbReference type="HOGENOM" id="CLU_2438694_0_0_5"/>
<organism evidence="1 2">
    <name type="scientific">Rhizobium leguminosarum bv. trifolii (strain WSM1325)</name>
    <dbReference type="NCBI Taxonomy" id="395491"/>
    <lineage>
        <taxon>Bacteria</taxon>
        <taxon>Pseudomonadati</taxon>
        <taxon>Pseudomonadota</taxon>
        <taxon>Alphaproteobacteria</taxon>
        <taxon>Hyphomicrobiales</taxon>
        <taxon>Rhizobiaceae</taxon>
        <taxon>Rhizobium/Agrobacterium group</taxon>
        <taxon>Rhizobium</taxon>
    </lineage>
</organism>
<accession>C6B768</accession>
<dbReference type="EMBL" id="CP001624">
    <property type="protein sequence ID" value="ACS59926.1"/>
    <property type="molecule type" value="Genomic_DNA"/>
</dbReference>
<name>C6B768_RHILS</name>
<dbReference type="AlphaFoldDB" id="C6B768"/>
<proteinExistence type="predicted"/>
<gene>
    <name evidence="1" type="ordered locus">Rleg_6893</name>
</gene>
<geneLocation type="plasmid" evidence="1 2">
    <name>pR132502</name>
</geneLocation>
<keyword evidence="1" id="KW-0614">Plasmid</keyword>
<sequence length="105" mass="10975">MSSQTPVGVVKNYGTAVGLTRGPEEVCVYDKTAHKPLKSLMCSGDRPATMFGADQQTIAHFASTCALIAKGLMMETFCLFQTADSHQTGIVISSEGGDTSMGVPG</sequence>
<reference evidence="1 2" key="1">
    <citation type="journal article" date="2010" name="Stand. Genomic Sci.">
        <title>Complete genome sequence of Rhizobium leguminosarum bv. trifolii strain WSM1325, an effective microsymbiont of annual Mediterranean clovers.</title>
        <authorList>
            <person name="Reeve W."/>
            <person name="O'Hara G."/>
            <person name="Chain P."/>
            <person name="Ardley J."/>
            <person name="Brau L."/>
            <person name="Nandesena K."/>
            <person name="Tiwari R."/>
            <person name="Copeland A."/>
            <person name="Nolan M."/>
            <person name="Han C."/>
            <person name="Brettin T."/>
            <person name="Land M."/>
            <person name="Ovchinikova G."/>
            <person name="Ivanova N."/>
            <person name="Mavromatis K."/>
            <person name="Markowitz V."/>
            <person name="Kyrpides N."/>
            <person name="Melino V."/>
            <person name="Denton M."/>
            <person name="Yates R."/>
            <person name="Howieson J."/>
        </authorList>
    </citation>
    <scope>NUCLEOTIDE SEQUENCE [LARGE SCALE GENOMIC DNA]</scope>
    <source>
        <strain evidence="2">WSM1325</strain>
        <plasmid evidence="2">Plasmid pR132502</plasmid>
    </source>
</reference>
<dbReference type="KEGG" id="rlg:Rleg_6893"/>
<protein>
    <submittedName>
        <fullName evidence="1">Uncharacterized protein</fullName>
    </submittedName>
</protein>